<dbReference type="PATRIC" id="fig|1496.1372.peg.3872"/>
<dbReference type="CDD" id="cd01392">
    <property type="entry name" value="HTH_LacI"/>
    <property type="match status" value="1"/>
</dbReference>
<keyword evidence="1" id="KW-0678">Repressor</keyword>
<dbReference type="EMBL" id="DAEQIJ010000031">
    <property type="protein sequence ID" value="HBH2621954.1"/>
    <property type="molecule type" value="Genomic_DNA"/>
</dbReference>
<dbReference type="KEGG" id="pdf:CD630DERM_06830"/>
<dbReference type="EMBL" id="LK932479">
    <property type="protein sequence ID" value="CDS83997.1"/>
    <property type="molecule type" value="Genomic_DNA"/>
</dbReference>
<evidence type="ECO:0000256" key="3">
    <source>
        <dbReference type="ARBA" id="ARBA00023125"/>
    </source>
</evidence>
<dbReference type="InterPro" id="IPR028082">
    <property type="entry name" value="Peripla_BP_I"/>
</dbReference>
<dbReference type="EMBL" id="FUPS01000003">
    <property type="protein sequence ID" value="SJS08689.1"/>
    <property type="molecule type" value="Genomic_DNA"/>
</dbReference>
<dbReference type="GO" id="GO:0000976">
    <property type="term" value="F:transcription cis-regulatory region binding"/>
    <property type="evidence" value="ECO:0007669"/>
    <property type="project" value="TreeGrafter"/>
</dbReference>
<evidence type="ECO:0000313" key="7">
    <source>
        <dbReference type="EMBL" id="CDS84446.1"/>
    </source>
</evidence>
<dbReference type="Proteomes" id="UP000879542">
    <property type="component" value="Unassembled WGS sequence"/>
</dbReference>
<keyword evidence="4" id="KW-0804">Transcription</keyword>
<keyword evidence="3 9" id="KW-0238">DNA-binding</keyword>
<evidence type="ECO:0000313" key="11">
    <source>
        <dbReference type="EMBL" id="SJS08689.1"/>
    </source>
</evidence>
<reference evidence="9" key="4">
    <citation type="submission" date="2021-06" db="EMBL/GenBank/DDBJ databases">
        <authorList>
            <consortium name="NCBI Pathogen Detection Project"/>
        </authorList>
    </citation>
    <scope>NUCLEOTIDE SEQUENCE</scope>
    <source>
        <strain evidence="10">Clostridioides</strain>
        <strain evidence="9">HN1000</strain>
    </source>
</reference>
<reference evidence="8" key="1">
    <citation type="submission" date="2014-07" db="EMBL/GenBank/DDBJ databases">
        <authorList>
            <person name="Monot Marc"/>
        </authorList>
    </citation>
    <scope>NUCLEOTIDE SEQUENCE</scope>
    <source>
        <strain evidence="8">7032989</strain>
        <strain evidence="7">7032994</strain>
    </source>
</reference>
<dbReference type="AlphaFoldDB" id="A0A031WHK7"/>
<evidence type="ECO:0000313" key="6">
    <source>
        <dbReference type="EMBL" id="CDS83997.1"/>
    </source>
</evidence>
<dbReference type="GO" id="GO:0003700">
    <property type="term" value="F:DNA-binding transcription factor activity"/>
    <property type="evidence" value="ECO:0007669"/>
    <property type="project" value="TreeGrafter"/>
</dbReference>
<evidence type="ECO:0000256" key="2">
    <source>
        <dbReference type="ARBA" id="ARBA00023015"/>
    </source>
</evidence>
<evidence type="ECO:0000256" key="4">
    <source>
        <dbReference type="ARBA" id="ARBA00023163"/>
    </source>
</evidence>
<dbReference type="SUPFAM" id="SSF53822">
    <property type="entry name" value="Periplasmic binding protein-like I"/>
    <property type="match status" value="1"/>
</dbReference>
<gene>
    <name evidence="11" type="primary">cytR</name>
    <name evidence="8" type="ORF">BN1095_430014</name>
    <name evidence="6" type="ORF">BN1096_290014</name>
    <name evidence="7" type="ORF">BN1097_290015</name>
    <name evidence="9" type="ORF">KRM00_003578</name>
    <name evidence="10" type="ORF">KRQ00_003772</name>
    <name evidence="12" type="ORF">SAMEA1402399_01817</name>
    <name evidence="11" type="ORF">SAMEA3375112_01232</name>
</gene>
<evidence type="ECO:0000313" key="8">
    <source>
        <dbReference type="EMBL" id="CDT31396.1"/>
    </source>
</evidence>
<dbReference type="Proteomes" id="UP000189137">
    <property type="component" value="Unassembled WGS sequence"/>
</dbReference>
<dbReference type="Gene3D" id="1.10.260.40">
    <property type="entry name" value="lambda repressor-like DNA-binding domains"/>
    <property type="match status" value="1"/>
</dbReference>
<dbReference type="Pfam" id="PF13377">
    <property type="entry name" value="Peripla_BP_3"/>
    <property type="match status" value="1"/>
</dbReference>
<evidence type="ECO:0000313" key="9">
    <source>
        <dbReference type="EMBL" id="HBH1544034.1"/>
    </source>
</evidence>
<reference evidence="11 13" key="2">
    <citation type="submission" date="2017-02" db="EMBL/GenBank/DDBJ databases">
        <authorList>
            <consortium name="Pathogen Informatics"/>
        </authorList>
    </citation>
    <scope>NUCLEOTIDE SEQUENCE [LARGE SCALE GENOMIC DNA]</scope>
    <source>
        <strain evidence="12">Clo34</strain>
        <strain evidence="14">clo34</strain>
        <strain evidence="11 13">VRECD0157</strain>
    </source>
</reference>
<dbReference type="PROSITE" id="PS50932">
    <property type="entry name" value="HTH_LACI_2"/>
    <property type="match status" value="1"/>
</dbReference>
<dbReference type="SUPFAM" id="SSF47413">
    <property type="entry name" value="lambda repressor-like DNA-binding domains"/>
    <property type="match status" value="1"/>
</dbReference>
<reference evidence="9" key="3">
    <citation type="journal article" date="2018" name="Genome Biol.">
        <title>SKESA: strategic k-mer extension for scrupulous assemblies.</title>
        <authorList>
            <person name="Souvorov A."/>
            <person name="Agarwala R."/>
            <person name="Lipman D.J."/>
        </authorList>
    </citation>
    <scope>NUCLEOTIDE SEQUENCE</scope>
    <source>
        <strain evidence="10">Clostridioides</strain>
        <strain evidence="9">HN1000</strain>
    </source>
</reference>
<evidence type="ECO:0000313" key="14">
    <source>
        <dbReference type="Proteomes" id="UP000411588"/>
    </source>
</evidence>
<dbReference type="EMBL" id="CAADAN010000005">
    <property type="protein sequence ID" value="VFD31825.1"/>
    <property type="molecule type" value="Genomic_DNA"/>
</dbReference>
<dbReference type="EMBL" id="LK932364">
    <property type="protein sequence ID" value="CDS84446.1"/>
    <property type="molecule type" value="Genomic_DNA"/>
</dbReference>
<dbReference type="Proteomes" id="UP000411588">
    <property type="component" value="Unassembled WGS sequence"/>
</dbReference>
<dbReference type="InterPro" id="IPR010982">
    <property type="entry name" value="Lambda_DNA-bd_dom_sf"/>
</dbReference>
<evidence type="ECO:0000259" key="5">
    <source>
        <dbReference type="PROSITE" id="PS50932"/>
    </source>
</evidence>
<proteinExistence type="predicted"/>
<organism evidence="8">
    <name type="scientific">Clostridioides difficile</name>
    <name type="common">Peptoclostridium difficile</name>
    <dbReference type="NCBI Taxonomy" id="1496"/>
    <lineage>
        <taxon>Bacteria</taxon>
        <taxon>Bacillati</taxon>
        <taxon>Bacillota</taxon>
        <taxon>Clostridia</taxon>
        <taxon>Peptostreptococcales</taxon>
        <taxon>Peptostreptococcaceae</taxon>
        <taxon>Clostridioides</taxon>
    </lineage>
</organism>
<sequence>MNQKKVHYNKSATSKDVARLAGVSQSSVSRAFGSANGKGVKPEVRERIFRVANEIGYVPNLVARGMISGKTNVIGLIVGDSLGPFYNRIINLFVEKIQEIGKQCLVFKVPRQQSIDSIISKVIQFQVEAVIITASAMNKVMAETCEENNIPVILFNRFIPGIKISTVYVDPIEGGGMAAEYLLKKGHKNIGYIQFTRETSEEMEKKIGFYSKLRQSGIHNLKEESANYDYDSGYEAGKRMLALSNPPTAIFCTSDLIAIGVMDAARFEYKLRVPEDLSVIGYDDIQMASWKSYNLTTIRQPLDLLIEKTINILKSLLNEENPESVVEMLKPELIERGSTL</sequence>
<feature type="domain" description="HTH lacI-type" evidence="5">
    <location>
        <begin position="12"/>
        <end position="68"/>
    </location>
</feature>
<evidence type="ECO:0000313" key="10">
    <source>
        <dbReference type="EMBL" id="HBH2621954.1"/>
    </source>
</evidence>
<evidence type="ECO:0000313" key="13">
    <source>
        <dbReference type="Proteomes" id="UP000189137"/>
    </source>
</evidence>
<dbReference type="Pfam" id="PF00356">
    <property type="entry name" value="LacI"/>
    <property type="match status" value="1"/>
</dbReference>
<protein>
    <submittedName>
        <fullName evidence="11">HTH-type transcriptional repressor CytR</fullName>
    </submittedName>
    <submittedName>
        <fullName evidence="9">LacI family DNA-binding transcriptional regulator</fullName>
    </submittedName>
    <submittedName>
        <fullName evidence="12">LacI family transcriptional regulator</fullName>
    </submittedName>
    <submittedName>
        <fullName evidence="7">Sugar-binding domain protein</fullName>
    </submittedName>
    <submittedName>
        <fullName evidence="8">Transcriptional regulator, LacI family</fullName>
    </submittedName>
</protein>
<dbReference type="EMBL" id="DAEPXK010000057">
    <property type="protein sequence ID" value="HBH1544034.1"/>
    <property type="molecule type" value="Genomic_DNA"/>
</dbReference>
<dbReference type="EMBL" id="LK933105">
    <property type="protein sequence ID" value="CDT31396.1"/>
    <property type="molecule type" value="Genomic_DNA"/>
</dbReference>
<dbReference type="RefSeq" id="WP_003429728.1">
    <property type="nucleotide sequence ID" value="NZ_AP025558.1"/>
</dbReference>
<dbReference type="InterPro" id="IPR000843">
    <property type="entry name" value="HTH_LacI"/>
</dbReference>
<evidence type="ECO:0000256" key="1">
    <source>
        <dbReference type="ARBA" id="ARBA00022491"/>
    </source>
</evidence>
<dbReference type="Gene3D" id="3.40.50.2300">
    <property type="match status" value="2"/>
</dbReference>
<name>A0A031WHK7_CLODI</name>
<dbReference type="GeneID" id="66353184"/>
<dbReference type="PANTHER" id="PTHR30146:SF95">
    <property type="entry name" value="RIBOSE OPERON REPRESSOR"/>
    <property type="match status" value="1"/>
</dbReference>
<keyword evidence="2" id="KW-0805">Transcription regulation</keyword>
<dbReference type="CDD" id="cd06278">
    <property type="entry name" value="PBP1_LacI-like"/>
    <property type="match status" value="1"/>
</dbReference>
<dbReference type="SMART" id="SM00354">
    <property type="entry name" value="HTH_LACI"/>
    <property type="match status" value="1"/>
</dbReference>
<accession>A0A031WHK7</accession>
<evidence type="ECO:0000313" key="12">
    <source>
        <dbReference type="EMBL" id="VFD31825.1"/>
    </source>
</evidence>
<dbReference type="InterPro" id="IPR046335">
    <property type="entry name" value="LacI/GalR-like_sensor"/>
</dbReference>
<dbReference type="Proteomes" id="UP000878956">
    <property type="component" value="Unassembled WGS sequence"/>
</dbReference>
<dbReference type="PANTHER" id="PTHR30146">
    <property type="entry name" value="LACI-RELATED TRANSCRIPTIONAL REPRESSOR"/>
    <property type="match status" value="1"/>
</dbReference>